<dbReference type="EMBL" id="MLJW01000220">
    <property type="protein sequence ID" value="OIQ92867.1"/>
    <property type="molecule type" value="Genomic_DNA"/>
</dbReference>
<sequence length="417" mass="48266">MKQTIGFLFSILLTFDTLANVNFIDISKISSDSKYVKAYNYIKDNKQFYDHWTNEWTYDKPKQELIKNLRDNYTTFSSIANKNTELFLLLGDISHYLYNLDDTIYYGIAVTNYNNAIKGSPSDYRCYWFLGYHYALSNVPIQAIANFIKAEKLLPADQPADFWNDYAWATAVTNMPSHCIYAMDKVKSISGKEGSFQEQLGETIYKRIISLDKDKDYSKKDIWTAEQGVKTTFTSRPLGIKILVDSTWGLSIYDYQKHQGVFIMNPPTIPNKKGKEIHYTIAILMKTTTDNDQLDDYINAFVSKYSDKKKVNFSDKYEKMIAYEIKDKNMYQDIGGGHLYMIGIERISPKYPGLLLENPVTLPMGNSNEVTYYTASESQDRFKGKIFYAIMLDSCEDIDEQSFPIFKNLFNTQIIIE</sequence>
<dbReference type="AlphaFoldDB" id="A0A1J5RTS0"/>
<dbReference type="Gene3D" id="1.25.40.10">
    <property type="entry name" value="Tetratricopeptide repeat domain"/>
    <property type="match status" value="1"/>
</dbReference>
<protein>
    <recommendedName>
        <fullName evidence="2">Tetratricopeptide repeat protein</fullName>
    </recommendedName>
</protein>
<name>A0A1J5RTS0_9ZZZZ</name>
<proteinExistence type="predicted"/>
<gene>
    <name evidence="1" type="ORF">GALL_251620</name>
</gene>
<accession>A0A1J5RTS0</accession>
<dbReference type="InterPro" id="IPR011990">
    <property type="entry name" value="TPR-like_helical_dom_sf"/>
</dbReference>
<comment type="caution">
    <text evidence="1">The sequence shown here is derived from an EMBL/GenBank/DDBJ whole genome shotgun (WGS) entry which is preliminary data.</text>
</comment>
<reference evidence="1" key="1">
    <citation type="submission" date="2016-10" db="EMBL/GenBank/DDBJ databases">
        <title>Sequence of Gallionella enrichment culture.</title>
        <authorList>
            <person name="Poehlein A."/>
            <person name="Muehling M."/>
            <person name="Daniel R."/>
        </authorList>
    </citation>
    <scope>NUCLEOTIDE SEQUENCE</scope>
</reference>
<dbReference type="SUPFAM" id="SSF48452">
    <property type="entry name" value="TPR-like"/>
    <property type="match status" value="1"/>
</dbReference>
<evidence type="ECO:0008006" key="2">
    <source>
        <dbReference type="Google" id="ProtNLM"/>
    </source>
</evidence>
<organism evidence="1">
    <name type="scientific">mine drainage metagenome</name>
    <dbReference type="NCBI Taxonomy" id="410659"/>
    <lineage>
        <taxon>unclassified sequences</taxon>
        <taxon>metagenomes</taxon>
        <taxon>ecological metagenomes</taxon>
    </lineage>
</organism>
<evidence type="ECO:0000313" key="1">
    <source>
        <dbReference type="EMBL" id="OIQ92867.1"/>
    </source>
</evidence>